<dbReference type="PANTHER" id="PTHR11655:SF14">
    <property type="entry name" value="LARGE RIBOSOMAL SUBUNIT PROTEIN UL6M"/>
    <property type="match status" value="1"/>
</dbReference>
<comment type="similarity">
    <text evidence="1 4 5">Belongs to the universal ribosomal protein uL6 family.</text>
</comment>
<dbReference type="InterPro" id="IPR036789">
    <property type="entry name" value="Ribosomal_uL6-like_a/b-dom_sf"/>
</dbReference>
<dbReference type="InterPro" id="IPR002358">
    <property type="entry name" value="Ribosomal_uL6_CS"/>
</dbReference>
<evidence type="ECO:0000313" key="8">
    <source>
        <dbReference type="EMBL" id="BAW80044.1"/>
    </source>
</evidence>
<evidence type="ECO:0000256" key="5">
    <source>
        <dbReference type="RuleBase" id="RU003869"/>
    </source>
</evidence>
<dbReference type="OrthoDB" id="9805007at2"/>
<dbReference type="PRINTS" id="PR00059">
    <property type="entry name" value="RIBOSOMALL6"/>
</dbReference>
<dbReference type="InterPro" id="IPR020040">
    <property type="entry name" value="Ribosomal_uL6_a/b-dom"/>
</dbReference>
<keyword evidence="4 6" id="KW-0699">rRNA-binding</keyword>
<evidence type="ECO:0000256" key="2">
    <source>
        <dbReference type="ARBA" id="ARBA00022980"/>
    </source>
</evidence>
<dbReference type="InterPro" id="IPR000702">
    <property type="entry name" value="Ribosomal_uL6-like"/>
</dbReference>
<evidence type="ECO:0000256" key="1">
    <source>
        <dbReference type="ARBA" id="ARBA00009356"/>
    </source>
</evidence>
<accession>A0A1Q2SLN7</accession>
<sequence length="177" mass="19533">MSRVANNPVLIPEGVEVSVSENDIKVKGVKGSLSLPIHKLVQITQKERTLNFLPKKLGKHAEALSGTFRSLVNNMVRGVNQGFEERLQLVGVGYRAQIQGKKLLLNLGYSHPIEFIVPIGLTVETPSPTDVIVKGADKRQVGQAAANIRNFRVPEPYKGKGIRYTSEIIVRKEAKKK</sequence>
<dbReference type="HAMAP" id="MF_01365_B">
    <property type="entry name" value="Ribosomal_uL6_B"/>
    <property type="match status" value="1"/>
</dbReference>
<evidence type="ECO:0000256" key="3">
    <source>
        <dbReference type="ARBA" id="ARBA00023274"/>
    </source>
</evidence>
<keyword evidence="4 6" id="KW-0694">RNA-binding</keyword>
<dbReference type="GO" id="GO:0022625">
    <property type="term" value="C:cytosolic large ribosomal subunit"/>
    <property type="evidence" value="ECO:0007669"/>
    <property type="project" value="UniProtKB-UniRule"/>
</dbReference>
<dbReference type="KEGG" id="ntt:TAO_0674"/>
<dbReference type="GO" id="GO:0003735">
    <property type="term" value="F:structural constituent of ribosome"/>
    <property type="evidence" value="ECO:0007669"/>
    <property type="project" value="UniProtKB-UniRule"/>
</dbReference>
<proteinExistence type="inferred from homology"/>
<evidence type="ECO:0000259" key="7">
    <source>
        <dbReference type="Pfam" id="PF00347"/>
    </source>
</evidence>
<evidence type="ECO:0000313" key="9">
    <source>
        <dbReference type="Proteomes" id="UP000243679"/>
    </source>
</evidence>
<dbReference type="PANTHER" id="PTHR11655">
    <property type="entry name" value="60S/50S RIBOSOMAL PROTEIN L6/L9"/>
    <property type="match status" value="1"/>
</dbReference>
<keyword evidence="2 4" id="KW-0689">Ribosomal protein</keyword>
<dbReference type="InterPro" id="IPR019906">
    <property type="entry name" value="Ribosomal_uL6_bac-type"/>
</dbReference>
<comment type="function">
    <text evidence="4 6">This protein binds to the 23S rRNA, and is important in its secondary structure. It is located near the subunit interface in the base of the L7/L12 stalk, and near the tRNA binding site of the peptidyltransferase center.</text>
</comment>
<dbReference type="AlphaFoldDB" id="A0A1Q2SLN7"/>
<protein>
    <recommendedName>
        <fullName evidence="4">Large ribosomal subunit protein uL6</fullName>
    </recommendedName>
</protein>
<reference evidence="8 9" key="1">
    <citation type="journal article" date="2017" name="ISME J.">
        <title>An acid-tolerant ammonia-oxidizing ?-proteobacterium from soil.</title>
        <authorList>
            <person name="Hayatsu M."/>
            <person name="Tago K."/>
            <person name="Uchiyama I."/>
            <person name="Toyoda A."/>
            <person name="Wang Y."/>
            <person name="Shimomura Y."/>
            <person name="Okubo T."/>
            <person name="Kurisu F."/>
            <person name="Hirono Y."/>
            <person name="Nonaka K."/>
            <person name="Akiyama H."/>
            <person name="Itoh T."/>
            <person name="Takami H."/>
        </authorList>
    </citation>
    <scope>NUCLEOTIDE SEQUENCE [LARGE SCALE GENOMIC DNA]</scope>
    <source>
        <strain evidence="8 9">TAO100</strain>
    </source>
</reference>
<feature type="domain" description="Large ribosomal subunit protein uL6 alpha-beta" evidence="7">
    <location>
        <begin position="11"/>
        <end position="82"/>
    </location>
</feature>
<dbReference type="GO" id="GO:0019843">
    <property type="term" value="F:rRNA binding"/>
    <property type="evidence" value="ECO:0007669"/>
    <property type="project" value="UniProtKB-UniRule"/>
</dbReference>
<dbReference type="PIRSF" id="PIRSF002162">
    <property type="entry name" value="Ribosomal_L6"/>
    <property type="match status" value="1"/>
</dbReference>
<dbReference type="FunFam" id="3.90.930.12:FF:000001">
    <property type="entry name" value="50S ribosomal protein L6"/>
    <property type="match status" value="1"/>
</dbReference>
<dbReference type="GO" id="GO:0002181">
    <property type="term" value="P:cytoplasmic translation"/>
    <property type="evidence" value="ECO:0007669"/>
    <property type="project" value="TreeGrafter"/>
</dbReference>
<dbReference type="NCBIfam" id="TIGR03654">
    <property type="entry name" value="L6_bact"/>
    <property type="match status" value="1"/>
</dbReference>
<gene>
    <name evidence="4" type="primary">rplF</name>
    <name evidence="8" type="ORF">TAO_0674</name>
</gene>
<keyword evidence="3 4" id="KW-0687">Ribonucleoprotein</keyword>
<keyword evidence="9" id="KW-1185">Reference proteome</keyword>
<organism evidence="8 9">
    <name type="scientific">Candidatus Nitrosoglobus terrae</name>
    <dbReference type="NCBI Taxonomy" id="1630141"/>
    <lineage>
        <taxon>Bacteria</taxon>
        <taxon>Pseudomonadati</taxon>
        <taxon>Pseudomonadota</taxon>
        <taxon>Gammaproteobacteria</taxon>
        <taxon>Chromatiales</taxon>
        <taxon>Chromatiaceae</taxon>
        <taxon>Candidatus Nitrosoglobus</taxon>
    </lineage>
</organism>
<dbReference type="SUPFAM" id="SSF56053">
    <property type="entry name" value="Ribosomal protein L6"/>
    <property type="match status" value="2"/>
</dbReference>
<feature type="domain" description="Large ribosomal subunit protein uL6 alpha-beta" evidence="7">
    <location>
        <begin position="90"/>
        <end position="164"/>
    </location>
</feature>
<dbReference type="Pfam" id="PF00347">
    <property type="entry name" value="Ribosomal_L6"/>
    <property type="match status" value="2"/>
</dbReference>
<name>A0A1Q2SLN7_9GAMM</name>
<dbReference type="RefSeq" id="WP_096527738.1">
    <property type="nucleotide sequence ID" value="NZ_AP014836.1"/>
</dbReference>
<dbReference type="Gene3D" id="3.90.930.12">
    <property type="entry name" value="Ribosomal protein L6, alpha-beta domain"/>
    <property type="match status" value="2"/>
</dbReference>
<dbReference type="EMBL" id="AP014836">
    <property type="protein sequence ID" value="BAW80044.1"/>
    <property type="molecule type" value="Genomic_DNA"/>
</dbReference>
<dbReference type="PROSITE" id="PS00525">
    <property type="entry name" value="RIBOSOMAL_L6_1"/>
    <property type="match status" value="1"/>
</dbReference>
<evidence type="ECO:0000256" key="6">
    <source>
        <dbReference type="RuleBase" id="RU003870"/>
    </source>
</evidence>
<comment type="subunit">
    <text evidence="4">Part of the 50S ribosomal subunit.</text>
</comment>
<evidence type="ECO:0000256" key="4">
    <source>
        <dbReference type="HAMAP-Rule" id="MF_01365"/>
    </source>
</evidence>
<dbReference type="Proteomes" id="UP000243679">
    <property type="component" value="Chromosome"/>
</dbReference>